<dbReference type="Proteomes" id="UP000265520">
    <property type="component" value="Unassembled WGS sequence"/>
</dbReference>
<feature type="non-terminal residue" evidence="1">
    <location>
        <position position="59"/>
    </location>
</feature>
<name>A0A392S154_9FABA</name>
<evidence type="ECO:0000313" key="2">
    <source>
        <dbReference type="Proteomes" id="UP000265520"/>
    </source>
</evidence>
<protein>
    <submittedName>
        <fullName evidence="1">Uncharacterized protein</fullName>
    </submittedName>
</protein>
<dbReference type="AlphaFoldDB" id="A0A392S154"/>
<keyword evidence="2" id="KW-1185">Reference proteome</keyword>
<reference evidence="1 2" key="1">
    <citation type="journal article" date="2018" name="Front. Plant Sci.">
        <title>Red Clover (Trifolium pratense) and Zigzag Clover (T. medium) - A Picture of Genomic Similarities and Differences.</title>
        <authorList>
            <person name="Dluhosova J."/>
            <person name="Istvanek J."/>
            <person name="Nedelnik J."/>
            <person name="Repkova J."/>
        </authorList>
    </citation>
    <scope>NUCLEOTIDE SEQUENCE [LARGE SCALE GENOMIC DNA]</scope>
    <source>
        <strain evidence="2">cv. 10/8</strain>
        <tissue evidence="1">Leaf</tissue>
    </source>
</reference>
<comment type="caution">
    <text evidence="1">The sequence shown here is derived from an EMBL/GenBank/DDBJ whole genome shotgun (WGS) entry which is preliminary data.</text>
</comment>
<proteinExistence type="predicted"/>
<accession>A0A392S154</accession>
<organism evidence="1 2">
    <name type="scientific">Trifolium medium</name>
    <dbReference type="NCBI Taxonomy" id="97028"/>
    <lineage>
        <taxon>Eukaryota</taxon>
        <taxon>Viridiplantae</taxon>
        <taxon>Streptophyta</taxon>
        <taxon>Embryophyta</taxon>
        <taxon>Tracheophyta</taxon>
        <taxon>Spermatophyta</taxon>
        <taxon>Magnoliopsida</taxon>
        <taxon>eudicotyledons</taxon>
        <taxon>Gunneridae</taxon>
        <taxon>Pentapetalae</taxon>
        <taxon>rosids</taxon>
        <taxon>fabids</taxon>
        <taxon>Fabales</taxon>
        <taxon>Fabaceae</taxon>
        <taxon>Papilionoideae</taxon>
        <taxon>50 kb inversion clade</taxon>
        <taxon>NPAAA clade</taxon>
        <taxon>Hologalegina</taxon>
        <taxon>IRL clade</taxon>
        <taxon>Trifolieae</taxon>
        <taxon>Trifolium</taxon>
    </lineage>
</organism>
<evidence type="ECO:0000313" key="1">
    <source>
        <dbReference type="EMBL" id="MCI42601.1"/>
    </source>
</evidence>
<dbReference type="EMBL" id="LXQA010306551">
    <property type="protein sequence ID" value="MCI42601.1"/>
    <property type="molecule type" value="Genomic_DNA"/>
</dbReference>
<sequence length="59" mass="6394">MLYAKLSKYEFSVAGEEDVVCEAIKVCEFCGHVLASGGIVVNPSKVNAVLFMLEVENVN</sequence>